<feature type="transmembrane region" description="Helical" evidence="1">
    <location>
        <begin position="83"/>
        <end position="105"/>
    </location>
</feature>
<evidence type="ECO:0000259" key="2">
    <source>
        <dbReference type="Pfam" id="PF13386"/>
    </source>
</evidence>
<dbReference type="PANTHER" id="PTHR42208:SF1">
    <property type="entry name" value="HEAVY METAL TRANSPORTER"/>
    <property type="match status" value="1"/>
</dbReference>
<dbReference type="Proteomes" id="UP000243535">
    <property type="component" value="Unassembled WGS sequence"/>
</dbReference>
<evidence type="ECO:0000256" key="1">
    <source>
        <dbReference type="SAM" id="Phobius"/>
    </source>
</evidence>
<name>A0A0K6H090_9NEIS</name>
<keyword evidence="1" id="KW-0472">Membrane</keyword>
<dbReference type="InterPro" id="IPR039447">
    <property type="entry name" value="UreH-like_TM_dom"/>
</dbReference>
<protein>
    <submittedName>
        <fullName evidence="3">Sulfite exporter TauE/SafE</fullName>
    </submittedName>
</protein>
<keyword evidence="4" id="KW-1185">Reference proteome</keyword>
<dbReference type="Pfam" id="PF13386">
    <property type="entry name" value="DsbD_2"/>
    <property type="match status" value="1"/>
</dbReference>
<accession>A0A0K6H090</accession>
<feature type="transmembrane region" description="Helical" evidence="1">
    <location>
        <begin position="6"/>
        <end position="33"/>
    </location>
</feature>
<evidence type="ECO:0000313" key="4">
    <source>
        <dbReference type="Proteomes" id="UP000243535"/>
    </source>
</evidence>
<feature type="transmembrane region" description="Helical" evidence="1">
    <location>
        <begin position="165"/>
        <end position="188"/>
    </location>
</feature>
<dbReference type="PANTHER" id="PTHR42208">
    <property type="entry name" value="HEAVY METAL TRANSPORTER-RELATED"/>
    <property type="match status" value="1"/>
</dbReference>
<organism evidence="3 4">
    <name type="scientific">Gulbenkiania indica</name>
    <dbReference type="NCBI Taxonomy" id="375574"/>
    <lineage>
        <taxon>Bacteria</taxon>
        <taxon>Pseudomonadati</taxon>
        <taxon>Pseudomonadota</taxon>
        <taxon>Betaproteobacteria</taxon>
        <taxon>Neisseriales</taxon>
        <taxon>Chromobacteriaceae</taxon>
        <taxon>Gulbenkiania</taxon>
    </lineage>
</organism>
<proteinExistence type="predicted"/>
<dbReference type="AlphaFoldDB" id="A0A0K6H090"/>
<dbReference type="STRING" id="375574.GCA_001418035_01833"/>
<gene>
    <name evidence="3" type="ORF">Ga0061063_2043</name>
</gene>
<evidence type="ECO:0000313" key="3">
    <source>
        <dbReference type="EMBL" id="CUA84295.1"/>
    </source>
</evidence>
<feature type="transmembrane region" description="Helical" evidence="1">
    <location>
        <begin position="53"/>
        <end position="71"/>
    </location>
</feature>
<keyword evidence="1" id="KW-0812">Transmembrane</keyword>
<feature type="domain" description="Urease accessory protein UreH-like transmembrane" evidence="2">
    <location>
        <begin position="9"/>
        <end position="214"/>
    </location>
</feature>
<dbReference type="EMBL" id="CYHA01000004">
    <property type="protein sequence ID" value="CUA84295.1"/>
    <property type="molecule type" value="Genomic_DNA"/>
</dbReference>
<dbReference type="RefSeq" id="WP_054286317.1">
    <property type="nucleotide sequence ID" value="NZ_CYHA01000004.1"/>
</dbReference>
<keyword evidence="1" id="KW-1133">Transmembrane helix</keyword>
<feature type="transmembrane region" description="Helical" evidence="1">
    <location>
        <begin position="200"/>
        <end position="217"/>
    </location>
</feature>
<sequence>MLETSYLILFLTGLLGGGHCLGMCSGIVTALSLNLPAGRRRWPLMLAYNLGRVGSYVLIGALLGGLAEAGLSLLDFRPLQTGLYVVASVLMIALGLYLAGLSAAVTRIEHLGRPVWRHIQPRLGRLLPLRSAWQALLAGAAWGWIPCGLVYTASLSALATGSAVGGALCMLAFGAGTLPNLLAMGALADRLRMVMQKRPVRLMAGLAVIAMGVWQLWRVSVS</sequence>
<feature type="transmembrane region" description="Helical" evidence="1">
    <location>
        <begin position="126"/>
        <end position="145"/>
    </location>
</feature>
<reference evidence="4" key="1">
    <citation type="submission" date="2015-08" db="EMBL/GenBank/DDBJ databases">
        <authorList>
            <person name="Varghese N."/>
        </authorList>
    </citation>
    <scope>NUCLEOTIDE SEQUENCE [LARGE SCALE GENOMIC DNA]</scope>
    <source>
        <strain evidence="4">DSM 17901</strain>
    </source>
</reference>
<dbReference type="OrthoDB" id="9798690at2"/>